<organism evidence="1 2">
    <name type="scientific">Brassicogethes aeneus</name>
    <name type="common">Rape pollen beetle</name>
    <name type="synonym">Meligethes aeneus</name>
    <dbReference type="NCBI Taxonomy" id="1431903"/>
    <lineage>
        <taxon>Eukaryota</taxon>
        <taxon>Metazoa</taxon>
        <taxon>Ecdysozoa</taxon>
        <taxon>Arthropoda</taxon>
        <taxon>Hexapoda</taxon>
        <taxon>Insecta</taxon>
        <taxon>Pterygota</taxon>
        <taxon>Neoptera</taxon>
        <taxon>Endopterygota</taxon>
        <taxon>Coleoptera</taxon>
        <taxon>Polyphaga</taxon>
        <taxon>Cucujiformia</taxon>
        <taxon>Nitidulidae</taxon>
        <taxon>Meligethinae</taxon>
        <taxon>Brassicogethes</taxon>
    </lineage>
</organism>
<dbReference type="InterPro" id="IPR005055">
    <property type="entry name" value="A10/PebIII"/>
</dbReference>
<protein>
    <submittedName>
        <fullName evidence="1">Uncharacterized protein</fullName>
    </submittedName>
</protein>
<dbReference type="Proteomes" id="UP001154078">
    <property type="component" value="Chromosome 1"/>
</dbReference>
<keyword evidence="2" id="KW-1185">Reference proteome</keyword>
<name>A0A9P0AQM8_BRAAE</name>
<accession>A0A9P0AQM8</accession>
<dbReference type="Gene3D" id="1.10.2080.10">
    <property type="entry name" value="Insect odorant-binding protein A10/Ejaculatory bulb-specific protein 3"/>
    <property type="match status" value="1"/>
</dbReference>
<dbReference type="Pfam" id="PF03392">
    <property type="entry name" value="OS-D"/>
    <property type="match status" value="1"/>
</dbReference>
<dbReference type="OrthoDB" id="6344725at2759"/>
<gene>
    <name evidence="1" type="ORF">MELIAE_LOCUS193</name>
</gene>
<proteinExistence type="predicted"/>
<sequence>MNLYLTKVFVLSAFHKFQIPTDSSIDKLILGLINVGQFGVLEHERHLSLYTVQLSQPWRDKPIFSIVVLVALLSLACTKEDSTYTTKYDNVDLADLVKNDRLLKNYVDCLLEKASCTPDGLELRKNMPDAIETDCSKCSEKQREGSDYIIKFLIDNKPDYWTLLEEKYDPTGSYKAKYLSDKKMSME</sequence>
<dbReference type="AlphaFoldDB" id="A0A9P0AQM8"/>
<dbReference type="EMBL" id="OV121132">
    <property type="protein sequence ID" value="CAH0545915.1"/>
    <property type="molecule type" value="Genomic_DNA"/>
</dbReference>
<evidence type="ECO:0000313" key="2">
    <source>
        <dbReference type="Proteomes" id="UP001154078"/>
    </source>
</evidence>
<evidence type="ECO:0000313" key="1">
    <source>
        <dbReference type="EMBL" id="CAH0545915.1"/>
    </source>
</evidence>
<reference evidence="1" key="1">
    <citation type="submission" date="2021-12" db="EMBL/GenBank/DDBJ databases">
        <authorList>
            <person name="King R."/>
        </authorList>
    </citation>
    <scope>NUCLEOTIDE SEQUENCE</scope>
</reference>
<dbReference type="PANTHER" id="PTHR11257">
    <property type="entry name" value="CHEMOSENSORY PROTEIN-RELATED"/>
    <property type="match status" value="1"/>
</dbReference>
<dbReference type="InterPro" id="IPR036682">
    <property type="entry name" value="OS_D_A10/PebIII_sf"/>
</dbReference>
<dbReference type="PANTHER" id="PTHR11257:SF12">
    <property type="entry name" value="EJACULATORY BULB-SPECIFIC PROTEIN 3-RELATED"/>
    <property type="match status" value="1"/>
</dbReference>
<dbReference type="SUPFAM" id="SSF100910">
    <property type="entry name" value="Chemosensory protein Csp2"/>
    <property type="match status" value="1"/>
</dbReference>